<gene>
    <name evidence="3" type="ORF">AM587_10008772</name>
</gene>
<feature type="compositionally biased region" description="Low complexity" evidence="1">
    <location>
        <begin position="262"/>
        <end position="285"/>
    </location>
</feature>
<dbReference type="EMBL" id="LNFO01005421">
    <property type="protein sequence ID" value="KUF78064.1"/>
    <property type="molecule type" value="Genomic_DNA"/>
</dbReference>
<comment type="caution">
    <text evidence="3">The sequence shown here is derived from an EMBL/GenBank/DDBJ whole genome shotgun (WGS) entry which is preliminary data.</text>
</comment>
<sequence length="445" mass="46421">MASRKPVTAAALAGFITAGLAAADVPIAVYHDATYSLSESCGIPCSGVGAEPVGTACPKAGDVATSDCQPYLLSYNGAVCVAPTAAECVLIHDDVWGCEFPKTSYTSAVEAETIAAYDGESSSWEAGHDEGVQVGDEEEETPTGVHYDTTVDAPLGVNCEVATETPTQGHTTEGGKYYGSTGTATSPGTTESTSGGKTTVDHGTTIIHYGSTITEGVVKGGYGPADAKVVDSTTLVDHSTDTTETTESGNISGGYDTAGTITESGATTEGYTTGGTTHETTEGGTVDYNAGTTEESPDTTTVDYKPEETGVYPTYAPAVETTYAPTEITPYGPTEGPTYRPTGETAYTPTVRPTSAPSTPCDYLGKSGIEDETKVRYTNGIYRTNRGARGSQSWHSCCRACHSDLKCHAFNFQITPSNSVCELTTSTSGRVERQQNWQAGRMDRY</sequence>
<evidence type="ECO:0000313" key="3">
    <source>
        <dbReference type="EMBL" id="KUF78064.1"/>
    </source>
</evidence>
<reference evidence="3 4" key="1">
    <citation type="submission" date="2015-11" db="EMBL/GenBank/DDBJ databases">
        <title>Genomes and virulence difference between two physiological races of Phytophthora nicotianae.</title>
        <authorList>
            <person name="Liu H."/>
            <person name="Ma X."/>
            <person name="Yu H."/>
            <person name="Fang D."/>
            <person name="Li Y."/>
            <person name="Wang X."/>
            <person name="Wang W."/>
            <person name="Dong Y."/>
            <person name="Xiao B."/>
        </authorList>
    </citation>
    <scope>NUCLEOTIDE SEQUENCE [LARGE SCALE GENOMIC DNA]</scope>
    <source>
        <strain evidence="4">race 0</strain>
    </source>
</reference>
<evidence type="ECO:0000256" key="2">
    <source>
        <dbReference type="SAM" id="SignalP"/>
    </source>
</evidence>
<dbReference type="STRING" id="4790.A0A0W8C247"/>
<feature type="region of interest" description="Disordered" evidence="1">
    <location>
        <begin position="236"/>
        <end position="308"/>
    </location>
</feature>
<dbReference type="AlphaFoldDB" id="A0A0W8C247"/>
<feature type="compositionally biased region" description="Low complexity" evidence="1">
    <location>
        <begin position="179"/>
        <end position="198"/>
    </location>
</feature>
<proteinExistence type="predicted"/>
<feature type="region of interest" description="Disordered" evidence="1">
    <location>
        <begin position="164"/>
        <end position="201"/>
    </location>
</feature>
<keyword evidence="2" id="KW-0732">Signal</keyword>
<evidence type="ECO:0000313" key="4">
    <source>
        <dbReference type="Proteomes" id="UP000052943"/>
    </source>
</evidence>
<feature type="signal peptide" evidence="2">
    <location>
        <begin position="1"/>
        <end position="23"/>
    </location>
</feature>
<protein>
    <submittedName>
        <fullName evidence="3">Cyst germination specific acidic repeat protein</fullName>
    </submittedName>
</protein>
<feature type="chain" id="PRO_5006940000" evidence="2">
    <location>
        <begin position="24"/>
        <end position="445"/>
    </location>
</feature>
<feature type="compositionally biased region" description="Low complexity" evidence="1">
    <location>
        <begin position="236"/>
        <end position="248"/>
    </location>
</feature>
<evidence type="ECO:0000256" key="1">
    <source>
        <dbReference type="SAM" id="MobiDB-lite"/>
    </source>
</evidence>
<feature type="compositionally biased region" description="Polar residues" evidence="1">
    <location>
        <begin position="290"/>
        <end position="302"/>
    </location>
</feature>
<accession>A0A0W8C247</accession>
<dbReference type="OrthoDB" id="167615at2759"/>
<organism evidence="3 4">
    <name type="scientific">Phytophthora nicotianae</name>
    <name type="common">Potato buckeye rot agent</name>
    <name type="synonym">Phytophthora parasitica</name>
    <dbReference type="NCBI Taxonomy" id="4792"/>
    <lineage>
        <taxon>Eukaryota</taxon>
        <taxon>Sar</taxon>
        <taxon>Stramenopiles</taxon>
        <taxon>Oomycota</taxon>
        <taxon>Peronosporomycetes</taxon>
        <taxon>Peronosporales</taxon>
        <taxon>Peronosporaceae</taxon>
        <taxon>Phytophthora</taxon>
    </lineage>
</organism>
<dbReference type="Proteomes" id="UP000052943">
    <property type="component" value="Unassembled WGS sequence"/>
</dbReference>
<name>A0A0W8C247_PHYNI</name>